<gene>
    <name evidence="2" type="ORF">EDI28_12585</name>
</gene>
<evidence type="ECO:0000259" key="1">
    <source>
        <dbReference type="Pfam" id="PF01370"/>
    </source>
</evidence>
<dbReference type="InterPro" id="IPR051783">
    <property type="entry name" value="NAD(P)-dependent_oxidoreduct"/>
</dbReference>
<dbReference type="InterPro" id="IPR001509">
    <property type="entry name" value="Epimerase_deHydtase"/>
</dbReference>
<dbReference type="Proteomes" id="UP000287563">
    <property type="component" value="Unassembled WGS sequence"/>
</dbReference>
<dbReference type="GO" id="GO:0004029">
    <property type="term" value="F:aldehyde dehydrogenase (NAD+) activity"/>
    <property type="evidence" value="ECO:0007669"/>
    <property type="project" value="TreeGrafter"/>
</dbReference>
<protein>
    <submittedName>
        <fullName evidence="2">SDR family oxidoreductase</fullName>
    </submittedName>
</protein>
<dbReference type="Gene3D" id="3.40.50.720">
    <property type="entry name" value="NAD(P)-binding Rossmann-like Domain"/>
    <property type="match status" value="1"/>
</dbReference>
<comment type="caution">
    <text evidence="2">The sequence shown here is derived from an EMBL/GenBank/DDBJ whole genome shotgun (WGS) entry which is preliminary data.</text>
</comment>
<organism evidence="2 3">
    <name type="scientific">Photobacterium chitinilyticum</name>
    <dbReference type="NCBI Taxonomy" id="2485123"/>
    <lineage>
        <taxon>Bacteria</taxon>
        <taxon>Pseudomonadati</taxon>
        <taxon>Pseudomonadota</taxon>
        <taxon>Gammaproteobacteria</taxon>
        <taxon>Vibrionales</taxon>
        <taxon>Vibrionaceae</taxon>
        <taxon>Photobacterium</taxon>
    </lineage>
</organism>
<dbReference type="GO" id="GO:0005737">
    <property type="term" value="C:cytoplasm"/>
    <property type="evidence" value="ECO:0007669"/>
    <property type="project" value="TreeGrafter"/>
</dbReference>
<dbReference type="CDD" id="cd05266">
    <property type="entry name" value="SDR_a4"/>
    <property type="match status" value="1"/>
</dbReference>
<feature type="domain" description="NAD-dependent epimerase/dehydratase" evidence="1">
    <location>
        <begin position="9"/>
        <end position="178"/>
    </location>
</feature>
<dbReference type="OrthoDB" id="751203at2"/>
<name>A0A444JQL1_9GAMM</name>
<proteinExistence type="predicted"/>
<sequence length="279" mass="30382">MRVSVCGCGWLGLPLAKQLVRDGYEVYGSNRDKDRAVQLTRAGIRGIALSLPIEIPETSSEADGQYCEFFKTDVLVINVPPGREESADMAFVKKIKCLSTLARKHGCKRVIFISTTSVYGSATGEITESTVPRPNTASGRAHLQIEQWLHEQWGRDAVVLRLAGLIGPGRHPVKFLSGRLALANGSEPVNLVHLDDCIQVIRQIIACWPSQQVLHLAAPSHPTRQNYYTEMAIAAGLPLPEFDRSVVAGGKVVNAEQTLGVLGLTMIHPNLMAMSPELP</sequence>
<dbReference type="EMBL" id="RJLM01000004">
    <property type="protein sequence ID" value="RWX55390.1"/>
    <property type="molecule type" value="Genomic_DNA"/>
</dbReference>
<accession>A0A444JQL1</accession>
<dbReference type="RefSeq" id="WP_128784205.1">
    <property type="nucleotide sequence ID" value="NZ_RJLM01000004.1"/>
</dbReference>
<dbReference type="AlphaFoldDB" id="A0A444JQL1"/>
<evidence type="ECO:0000313" key="3">
    <source>
        <dbReference type="Proteomes" id="UP000287563"/>
    </source>
</evidence>
<dbReference type="InterPro" id="IPR036291">
    <property type="entry name" value="NAD(P)-bd_dom_sf"/>
</dbReference>
<reference evidence="2 3" key="1">
    <citation type="submission" date="2018-11" db="EMBL/GenBank/DDBJ databases">
        <title>Photobacterium sp. BEI247 sp. nov., a marine bacterium isolated from Yongle Blue Hole in the South China Sea.</title>
        <authorList>
            <person name="Wang X."/>
        </authorList>
    </citation>
    <scope>NUCLEOTIDE SEQUENCE [LARGE SCALE GENOMIC DNA]</scope>
    <source>
        <strain evidence="3">BEI247</strain>
    </source>
</reference>
<dbReference type="SUPFAM" id="SSF51735">
    <property type="entry name" value="NAD(P)-binding Rossmann-fold domains"/>
    <property type="match status" value="1"/>
</dbReference>
<dbReference type="Pfam" id="PF01370">
    <property type="entry name" value="Epimerase"/>
    <property type="match status" value="1"/>
</dbReference>
<dbReference type="PANTHER" id="PTHR48079:SF6">
    <property type="entry name" value="NAD(P)-BINDING DOMAIN-CONTAINING PROTEIN-RELATED"/>
    <property type="match status" value="1"/>
</dbReference>
<keyword evidence="3" id="KW-1185">Reference proteome</keyword>
<evidence type="ECO:0000313" key="2">
    <source>
        <dbReference type="EMBL" id="RWX55390.1"/>
    </source>
</evidence>
<dbReference type="PANTHER" id="PTHR48079">
    <property type="entry name" value="PROTEIN YEEZ"/>
    <property type="match status" value="1"/>
</dbReference>